<keyword evidence="5 8" id="KW-0811">Translocation</keyword>
<dbReference type="AlphaFoldDB" id="A0A0M3K1P3"/>
<keyword evidence="4" id="KW-0653">Protein transport</keyword>
<comment type="subunit">
    <text evidence="8">Part of the nuclear pore complex (NPC).</text>
</comment>
<dbReference type="Gene3D" id="1.10.3450.20">
    <property type="match status" value="1"/>
</dbReference>
<comment type="similarity">
    <text evidence="1 8">Belongs to the nucleoporin Nup84/Nup107 family.</text>
</comment>
<dbReference type="GO" id="GO:0000973">
    <property type="term" value="P:post-transcriptional tethering of RNA polymerase II gene DNA at nuclear periphery"/>
    <property type="evidence" value="ECO:0007669"/>
    <property type="project" value="TreeGrafter"/>
</dbReference>
<dbReference type="GO" id="GO:0031965">
    <property type="term" value="C:nuclear membrane"/>
    <property type="evidence" value="ECO:0007669"/>
    <property type="project" value="UniProtKB-SubCell"/>
</dbReference>
<evidence type="ECO:0000256" key="9">
    <source>
        <dbReference type="SAM" id="Coils"/>
    </source>
</evidence>
<keyword evidence="3" id="KW-0509">mRNA transport</keyword>
<evidence type="ECO:0000256" key="5">
    <source>
        <dbReference type="ARBA" id="ARBA00023010"/>
    </source>
</evidence>
<dbReference type="WBParaSite" id="ASIM_0001479601-mRNA-1">
    <property type="protein sequence ID" value="ASIM_0001479601-mRNA-1"/>
    <property type="gene ID" value="ASIM_0001479601"/>
</dbReference>
<accession>A0A0M3K1P3</accession>
<dbReference type="InterPro" id="IPR007252">
    <property type="entry name" value="Nup84/Nup107"/>
</dbReference>
<keyword evidence="8" id="KW-0472">Membrane</keyword>
<dbReference type="GO" id="GO:0031080">
    <property type="term" value="C:nuclear pore outer ring"/>
    <property type="evidence" value="ECO:0007669"/>
    <property type="project" value="TreeGrafter"/>
</dbReference>
<organism evidence="10">
    <name type="scientific">Anisakis simplex</name>
    <name type="common">Herring worm</name>
    <dbReference type="NCBI Taxonomy" id="6269"/>
    <lineage>
        <taxon>Eukaryota</taxon>
        <taxon>Metazoa</taxon>
        <taxon>Ecdysozoa</taxon>
        <taxon>Nematoda</taxon>
        <taxon>Chromadorea</taxon>
        <taxon>Rhabditida</taxon>
        <taxon>Spirurina</taxon>
        <taxon>Ascaridomorpha</taxon>
        <taxon>Ascaridoidea</taxon>
        <taxon>Anisakidae</taxon>
        <taxon>Anisakis</taxon>
        <taxon>Anisakis simplex complex</taxon>
    </lineage>
</organism>
<comment type="subcellular location">
    <subcellularLocation>
        <location evidence="8">Nucleus</location>
        <location evidence="8">Nuclear pore complex</location>
    </subcellularLocation>
    <subcellularLocation>
        <location evidence="8">Nucleus membrane</location>
    </subcellularLocation>
</comment>
<keyword evidence="7 8" id="KW-0539">Nucleus</keyword>
<evidence type="ECO:0000256" key="6">
    <source>
        <dbReference type="ARBA" id="ARBA00023132"/>
    </source>
</evidence>
<evidence type="ECO:0000313" key="10">
    <source>
        <dbReference type="WBParaSite" id="ASIM_0001479601-mRNA-1"/>
    </source>
</evidence>
<protein>
    <recommendedName>
        <fullName evidence="8">Nuclear pore complex protein</fullName>
    </recommendedName>
</protein>
<sequence>LLDWCEENAFNEPSANSELTEEYSQLENGAHIRAETLYRRKKGEEWCDMDLDGAMHGRLHPIDEDRQNRVYNLVYTLIRCGKLSEAIKLLDHVGLLALIPSFKFREMARDASLTPLSCDHRLFRLANSRLSFKQTVEKIIHRGLSMSQIERCIWSAVGGLLEPGLSLSQRTDDRLWCYLNTAIENRLDIAIMKHHPDLCDEDSLQQKTSDLMVTSIFDEIATQERSPFYSSYRFLITNDAESHVTFMRQWLETHLHERHNVHFLRYITHLVIVYMSTNQPFAEEDAYWILERYIDVLVSQKMYTIIPYYASKLPSEAAERLTIGFMYEIEDEKMRIDVLASCHEVGVDTTTLCKKVFSYAVDVCQIGEQRTESDAKLISAWNWLKYPGKEAVIDALFAANLILRKFFAVEKVKEAKLVFDQMEENLSETIEKLWSIEYRDASMPKELSDAIAENRAYQAYIEASDDFNNWFKQLKMTQPETPKSPTKEVWSRMNIHQRAAFEVEQAKVRELQQRHRATCDSLRSTAIDSLESLSLWPNGWLKFAPLDETLRNNADLRKKMEELREIRQSYVSAILGMLITIYDQSQDSSGAIRLAMLLADEKNEIAEALSRDQLCSFVRRLSVAHGGINQ</sequence>
<feature type="coiled-coil region" evidence="9">
    <location>
        <begin position="546"/>
        <end position="573"/>
    </location>
</feature>
<reference evidence="10" key="1">
    <citation type="submission" date="2017-02" db="UniProtKB">
        <authorList>
            <consortium name="WormBaseParasite"/>
        </authorList>
    </citation>
    <scope>IDENTIFICATION</scope>
</reference>
<evidence type="ECO:0000256" key="1">
    <source>
        <dbReference type="ARBA" id="ARBA00009510"/>
    </source>
</evidence>
<dbReference type="GO" id="GO:0006406">
    <property type="term" value="P:mRNA export from nucleus"/>
    <property type="evidence" value="ECO:0007669"/>
    <property type="project" value="TreeGrafter"/>
</dbReference>
<dbReference type="PANTHER" id="PTHR13003:SF2">
    <property type="entry name" value="NUCLEAR PORE COMPLEX PROTEIN NUP107"/>
    <property type="match status" value="1"/>
</dbReference>
<name>A0A0M3K1P3_ANISI</name>
<dbReference type="PANTHER" id="PTHR13003">
    <property type="entry name" value="NUP107-RELATED"/>
    <property type="match status" value="1"/>
</dbReference>
<keyword evidence="9" id="KW-0175">Coiled coil</keyword>
<proteinExistence type="inferred from homology"/>
<keyword evidence="6 8" id="KW-0906">Nuclear pore complex</keyword>
<comment type="function">
    <text evidence="8">Functions as a component of the nuclear pore complex (NPC).</text>
</comment>
<dbReference type="GO" id="GO:0017056">
    <property type="term" value="F:structural constituent of nuclear pore"/>
    <property type="evidence" value="ECO:0007669"/>
    <property type="project" value="UniProtKB-UniRule"/>
</dbReference>
<keyword evidence="2 8" id="KW-0813">Transport</keyword>
<dbReference type="Gene3D" id="1.20.190.50">
    <property type="match status" value="1"/>
</dbReference>
<evidence type="ECO:0000256" key="3">
    <source>
        <dbReference type="ARBA" id="ARBA00022816"/>
    </source>
</evidence>
<evidence type="ECO:0000256" key="4">
    <source>
        <dbReference type="ARBA" id="ARBA00022927"/>
    </source>
</evidence>
<evidence type="ECO:0000256" key="2">
    <source>
        <dbReference type="ARBA" id="ARBA00022448"/>
    </source>
</evidence>
<dbReference type="Pfam" id="PF04121">
    <property type="entry name" value="Nup84_Nup100"/>
    <property type="match status" value="1"/>
</dbReference>
<dbReference type="GO" id="GO:0006606">
    <property type="term" value="P:protein import into nucleus"/>
    <property type="evidence" value="ECO:0007669"/>
    <property type="project" value="TreeGrafter"/>
</dbReference>
<evidence type="ECO:0000256" key="7">
    <source>
        <dbReference type="ARBA" id="ARBA00023242"/>
    </source>
</evidence>
<evidence type="ECO:0000256" key="8">
    <source>
        <dbReference type="RuleBase" id="RU365072"/>
    </source>
</evidence>